<reference evidence="1 2" key="1">
    <citation type="journal article" date="2018" name="Front. Plant Sci.">
        <title>Red Clover (Trifolium pratense) and Zigzag Clover (T. medium) - A Picture of Genomic Similarities and Differences.</title>
        <authorList>
            <person name="Dluhosova J."/>
            <person name="Istvanek J."/>
            <person name="Nedelnik J."/>
            <person name="Repkova J."/>
        </authorList>
    </citation>
    <scope>NUCLEOTIDE SEQUENCE [LARGE SCALE GENOMIC DNA]</scope>
    <source>
        <strain evidence="2">cv. 10/8</strain>
        <tissue evidence="1">Leaf</tissue>
    </source>
</reference>
<protein>
    <submittedName>
        <fullName evidence="1">Uncharacterized protein</fullName>
    </submittedName>
</protein>
<organism evidence="1 2">
    <name type="scientific">Trifolium medium</name>
    <dbReference type="NCBI Taxonomy" id="97028"/>
    <lineage>
        <taxon>Eukaryota</taxon>
        <taxon>Viridiplantae</taxon>
        <taxon>Streptophyta</taxon>
        <taxon>Embryophyta</taxon>
        <taxon>Tracheophyta</taxon>
        <taxon>Spermatophyta</taxon>
        <taxon>Magnoliopsida</taxon>
        <taxon>eudicotyledons</taxon>
        <taxon>Gunneridae</taxon>
        <taxon>Pentapetalae</taxon>
        <taxon>rosids</taxon>
        <taxon>fabids</taxon>
        <taxon>Fabales</taxon>
        <taxon>Fabaceae</taxon>
        <taxon>Papilionoideae</taxon>
        <taxon>50 kb inversion clade</taxon>
        <taxon>NPAAA clade</taxon>
        <taxon>Hologalegina</taxon>
        <taxon>IRL clade</taxon>
        <taxon>Trifolieae</taxon>
        <taxon>Trifolium</taxon>
    </lineage>
</organism>
<name>A0A392W2S6_9FABA</name>
<dbReference type="AlphaFoldDB" id="A0A392W2S6"/>
<proteinExistence type="predicted"/>
<dbReference type="Proteomes" id="UP000265520">
    <property type="component" value="Unassembled WGS sequence"/>
</dbReference>
<evidence type="ECO:0000313" key="2">
    <source>
        <dbReference type="Proteomes" id="UP000265520"/>
    </source>
</evidence>
<keyword evidence="2" id="KW-1185">Reference proteome</keyword>
<dbReference type="EMBL" id="LXQA011364453">
    <property type="protein sequence ID" value="MCI94716.1"/>
    <property type="molecule type" value="Genomic_DNA"/>
</dbReference>
<sequence length="33" mass="3623">MINRGNVRDAKALPLKHGTCGCSSLRTMMFEGK</sequence>
<feature type="non-terminal residue" evidence="1">
    <location>
        <position position="33"/>
    </location>
</feature>
<comment type="caution">
    <text evidence="1">The sequence shown here is derived from an EMBL/GenBank/DDBJ whole genome shotgun (WGS) entry which is preliminary data.</text>
</comment>
<evidence type="ECO:0000313" key="1">
    <source>
        <dbReference type="EMBL" id="MCI94716.1"/>
    </source>
</evidence>
<accession>A0A392W2S6</accession>